<evidence type="ECO:0000256" key="7">
    <source>
        <dbReference type="SAM" id="MobiDB-lite"/>
    </source>
</evidence>
<dbReference type="Pfam" id="PF00628">
    <property type="entry name" value="PHD"/>
    <property type="match status" value="1"/>
</dbReference>
<evidence type="ECO:0000259" key="9">
    <source>
        <dbReference type="PROSITE" id="PS50039"/>
    </source>
</evidence>
<dbReference type="GO" id="GO:0003700">
    <property type="term" value="F:DNA-binding transcription factor activity"/>
    <property type="evidence" value="ECO:0007669"/>
    <property type="project" value="InterPro"/>
</dbReference>
<keyword evidence="2 6" id="KW-0863">Zinc-finger</keyword>
<feature type="compositionally biased region" description="Polar residues" evidence="7">
    <location>
        <begin position="830"/>
        <end position="841"/>
    </location>
</feature>
<feature type="region of interest" description="Disordered" evidence="7">
    <location>
        <begin position="662"/>
        <end position="719"/>
    </location>
</feature>
<keyword evidence="1" id="KW-0479">Metal-binding</keyword>
<organism evidence="10 11">
    <name type="scientific">Oleoguttula mirabilis</name>
    <dbReference type="NCBI Taxonomy" id="1507867"/>
    <lineage>
        <taxon>Eukaryota</taxon>
        <taxon>Fungi</taxon>
        <taxon>Dikarya</taxon>
        <taxon>Ascomycota</taxon>
        <taxon>Pezizomycotina</taxon>
        <taxon>Dothideomycetes</taxon>
        <taxon>Dothideomycetidae</taxon>
        <taxon>Mycosphaerellales</taxon>
        <taxon>Teratosphaeriaceae</taxon>
        <taxon>Oleoguttula</taxon>
    </lineage>
</organism>
<feature type="region of interest" description="Disordered" evidence="7">
    <location>
        <begin position="264"/>
        <end position="376"/>
    </location>
</feature>
<dbReference type="InterPro" id="IPR001965">
    <property type="entry name" value="Znf_PHD"/>
</dbReference>
<dbReference type="GO" id="GO:0008270">
    <property type="term" value="F:zinc ion binding"/>
    <property type="evidence" value="ECO:0007669"/>
    <property type="project" value="UniProtKB-KW"/>
</dbReference>
<protein>
    <recommendedName>
        <fullName evidence="12">PHD-type domain-containing protein</fullName>
    </recommendedName>
</protein>
<feature type="region of interest" description="Disordered" evidence="7">
    <location>
        <begin position="1245"/>
        <end position="1305"/>
    </location>
</feature>
<dbReference type="PROSITE" id="PS01359">
    <property type="entry name" value="ZF_PHD_1"/>
    <property type="match status" value="1"/>
</dbReference>
<evidence type="ECO:0000256" key="1">
    <source>
        <dbReference type="ARBA" id="ARBA00022723"/>
    </source>
</evidence>
<proteinExistence type="predicted"/>
<reference evidence="10 11" key="1">
    <citation type="submission" date="2021-11" db="EMBL/GenBank/DDBJ databases">
        <title>Black yeast isolated from Biological Soil Crust.</title>
        <authorList>
            <person name="Kurbessoian T."/>
        </authorList>
    </citation>
    <scope>NUCLEOTIDE SEQUENCE [LARGE SCALE GENOMIC DNA]</scope>
    <source>
        <strain evidence="10 11">CCFEE 5522</strain>
    </source>
</reference>
<dbReference type="Proteomes" id="UP001324427">
    <property type="component" value="Unassembled WGS sequence"/>
</dbReference>
<feature type="domain" description="PHD-type" evidence="8">
    <location>
        <begin position="185"/>
        <end position="243"/>
    </location>
</feature>
<feature type="domain" description="Fork-head" evidence="9">
    <location>
        <begin position="905"/>
        <end position="992"/>
    </location>
</feature>
<evidence type="ECO:0008006" key="12">
    <source>
        <dbReference type="Google" id="ProtNLM"/>
    </source>
</evidence>
<feature type="compositionally biased region" description="Basic and acidic residues" evidence="7">
    <location>
        <begin position="269"/>
        <end position="286"/>
    </location>
</feature>
<keyword evidence="11" id="KW-1185">Reference proteome</keyword>
<feature type="compositionally biased region" description="Basic residues" evidence="7">
    <location>
        <begin position="877"/>
        <end position="889"/>
    </location>
</feature>
<feature type="compositionally biased region" description="Polar residues" evidence="7">
    <location>
        <begin position="1296"/>
        <end position="1305"/>
    </location>
</feature>
<dbReference type="InterPro" id="IPR036390">
    <property type="entry name" value="WH_DNA-bd_sf"/>
</dbReference>
<evidence type="ECO:0000259" key="8">
    <source>
        <dbReference type="PROSITE" id="PS50016"/>
    </source>
</evidence>
<dbReference type="InterPro" id="IPR019787">
    <property type="entry name" value="Znf_PHD-finger"/>
</dbReference>
<gene>
    <name evidence="10" type="ORF">LTR36_005136</name>
</gene>
<keyword evidence="4 5" id="KW-0238">DNA-binding</keyword>
<feature type="region of interest" description="Disordered" evidence="7">
    <location>
        <begin position="1"/>
        <end position="21"/>
    </location>
</feature>
<evidence type="ECO:0000313" key="11">
    <source>
        <dbReference type="Proteomes" id="UP001324427"/>
    </source>
</evidence>
<feature type="compositionally biased region" description="Polar residues" evidence="7">
    <location>
        <begin position="568"/>
        <end position="585"/>
    </location>
</feature>
<evidence type="ECO:0000256" key="6">
    <source>
        <dbReference type="PROSITE-ProRule" id="PRU00146"/>
    </source>
</evidence>
<feature type="compositionally biased region" description="Polar residues" evidence="7">
    <location>
        <begin position="1274"/>
        <end position="1285"/>
    </location>
</feature>
<feature type="region of interest" description="Disordered" evidence="7">
    <location>
        <begin position="1019"/>
        <end position="1065"/>
    </location>
</feature>
<feature type="compositionally biased region" description="Polar residues" evidence="7">
    <location>
        <begin position="168"/>
        <end position="178"/>
    </location>
</feature>
<feature type="compositionally biased region" description="Basic and acidic residues" evidence="7">
    <location>
        <begin position="1020"/>
        <end position="1036"/>
    </location>
</feature>
<evidence type="ECO:0000256" key="2">
    <source>
        <dbReference type="ARBA" id="ARBA00022771"/>
    </source>
</evidence>
<evidence type="ECO:0000313" key="10">
    <source>
        <dbReference type="EMBL" id="KAK4549835.1"/>
    </source>
</evidence>
<feature type="compositionally biased region" description="Basic and acidic residues" evidence="7">
    <location>
        <begin position="781"/>
        <end position="792"/>
    </location>
</feature>
<feature type="compositionally biased region" description="Basic and acidic residues" evidence="7">
    <location>
        <begin position="845"/>
        <end position="856"/>
    </location>
</feature>
<feature type="DNA-binding region" description="Fork-head" evidence="5">
    <location>
        <begin position="905"/>
        <end position="992"/>
    </location>
</feature>
<dbReference type="SMART" id="SM00249">
    <property type="entry name" value="PHD"/>
    <property type="match status" value="1"/>
</dbReference>
<dbReference type="GO" id="GO:0043565">
    <property type="term" value="F:sequence-specific DNA binding"/>
    <property type="evidence" value="ECO:0007669"/>
    <property type="project" value="InterPro"/>
</dbReference>
<dbReference type="PROSITE" id="PS50039">
    <property type="entry name" value="FORK_HEAD_3"/>
    <property type="match status" value="1"/>
</dbReference>
<keyword evidence="5" id="KW-0539">Nucleus</keyword>
<feature type="region of interest" description="Disordered" evidence="7">
    <location>
        <begin position="463"/>
        <end position="596"/>
    </location>
</feature>
<comment type="subcellular location">
    <subcellularLocation>
        <location evidence="5">Nucleus</location>
    </subcellularLocation>
</comment>
<dbReference type="SMART" id="SM00339">
    <property type="entry name" value="FH"/>
    <property type="match status" value="1"/>
</dbReference>
<feature type="compositionally biased region" description="Polar residues" evidence="7">
    <location>
        <begin position="468"/>
        <end position="484"/>
    </location>
</feature>
<feature type="compositionally biased region" description="Polar residues" evidence="7">
    <location>
        <begin position="798"/>
        <end position="815"/>
    </location>
</feature>
<keyword evidence="3" id="KW-0862">Zinc</keyword>
<dbReference type="InterPro" id="IPR013083">
    <property type="entry name" value="Znf_RING/FYVE/PHD"/>
</dbReference>
<feature type="region of interest" description="Disordered" evidence="7">
    <location>
        <begin position="781"/>
        <end position="907"/>
    </location>
</feature>
<dbReference type="EMBL" id="JAVFHQ010000003">
    <property type="protein sequence ID" value="KAK4549835.1"/>
    <property type="molecule type" value="Genomic_DNA"/>
</dbReference>
<name>A0AAV9JYX7_9PEZI</name>
<dbReference type="GO" id="GO:0005634">
    <property type="term" value="C:nucleus"/>
    <property type="evidence" value="ECO:0007669"/>
    <property type="project" value="UniProtKB-SubCell"/>
</dbReference>
<dbReference type="SUPFAM" id="SSF46785">
    <property type="entry name" value="Winged helix' DNA-binding domain"/>
    <property type="match status" value="1"/>
</dbReference>
<evidence type="ECO:0000256" key="5">
    <source>
        <dbReference type="PROSITE-ProRule" id="PRU00089"/>
    </source>
</evidence>
<dbReference type="InterPro" id="IPR036388">
    <property type="entry name" value="WH-like_DNA-bd_sf"/>
</dbReference>
<dbReference type="PROSITE" id="PS50016">
    <property type="entry name" value="ZF_PHD_2"/>
    <property type="match status" value="1"/>
</dbReference>
<evidence type="ECO:0000256" key="3">
    <source>
        <dbReference type="ARBA" id="ARBA00022833"/>
    </source>
</evidence>
<sequence length="1359" mass="145291">MEAFHEGQPADARKPAMEATSSHNIKGAAIVNSGFAAGDAHRNVLGAQLLPPEEDLPQDSTIADTEQQVGKVAHLPGRTVSAPFQTLEGSTYTHGPNTDLKQTKQLKLTSALPLGANSVAMTTLPQANGGGAIDAQPTSHVAADVASNGFHQSSPLRVPSRHDRDDASSISGKTTASSDLSTSKKLKCHVCNNASAMDVDNLVSCLSCPRRYHRRCHTSPPVPSAVVDGRIGRSWQCRRCVRKQVGLPKPSSDSVADAALSSALTMDSYDERPAKRPRLHESEAREPGQMPTPTTKTVEDSAAVSGEHLKGTRPTQPAETRDKPSESKGTVGRSMHPSLKAVATLHPSGEPRPKDLASRAGAVETAPRTGGPTDLIKAKGLGTLGQVLPGHTEGVNAASKTTQAEILVLRAPEPHPNSGDLHFDAALDLVEKSFAPQAKDVAAGAALPRKTGKPALTRTKIVHPQKDPSPQSIGSELPPATSTKLGHAIASATEKANQPTAKAIALDRGPTVIDGPGSRRSIAPTAGAHSVPEVPESPVESRDALVSGHQPFRDLERQQPAPVGSPASAPTLSGNAAPQHVSSNGGPAKPTAKRTKRELVKCSICRTVTYNDTLCKKCKNNPITGAKGAKAVLARPPLLSETAAVDGMRDPDEAEITAPRVDPASSKTAGVIDPKDTAPLVHRPGAGASKHPKSTPTTLAGHLPANSTGGDCSEDPDKRTHFANSEKAEAAETTFPETSCDDCQKHGRACTHLASSSSTDAPSLCATKPASVAELNSVERAQDAEHELDARETPAVTVPNTKSANERAATQTSTAGAAKVRFENTDDNDNTGQRPLSSPQGQLEPKPDMGEVCKDDASDEELSEPPSTPERTVPLGTKKRIPLGTKKPKPQNYEGADFPGNSNERPPGTNIRLIGMALCEAPDHRLQIRGIHHWIANNIPNYDLSVSKWKMVIAATVSSHGGDKGKRMFNSVAWVDGDSEEYGKGQWTQLQPGFAGTHERWDPVLKKPVSPSRQWLSRIKPRDKEEADDLGTRKYAADAQQTAEQREASLLQATRDSDAKARTAKARAARAAKRILATQEESSVLEDAEHMAIDESHAVNADSGRAATPRGLTRMLADGMGSSDDEPLAMLKRKPSEGFVAPAAVMQPSPASLEGVVEPTDPMNLDDPPRARMSPTTAAKDEVRTQKSCPQRTYPTHREDLSLAQLIKLEAENIDYSAKSLFDEWPEYRPENQFDKDAKIAEIKKRPSRKQMFKKPAMYSRLGSNDEPPKALQATRTSTPTSLRGSTERTSRPARKQSSFSTFSQEENVTHFDTLEEFFDLPANPIPFIHHGQLAYRDGTRDENGELPRAKVIYKTGPH</sequence>
<comment type="caution">
    <text evidence="10">The sequence shown here is derived from an EMBL/GenBank/DDBJ whole genome shotgun (WGS) entry which is preliminary data.</text>
</comment>
<dbReference type="InterPro" id="IPR011011">
    <property type="entry name" value="Znf_FYVE_PHD"/>
</dbReference>
<dbReference type="InterPro" id="IPR001766">
    <property type="entry name" value="Fork_head_dom"/>
</dbReference>
<dbReference type="SUPFAM" id="SSF57903">
    <property type="entry name" value="FYVE/PHD zinc finger"/>
    <property type="match status" value="1"/>
</dbReference>
<evidence type="ECO:0000256" key="4">
    <source>
        <dbReference type="ARBA" id="ARBA00023125"/>
    </source>
</evidence>
<dbReference type="Gene3D" id="3.30.40.10">
    <property type="entry name" value="Zinc/RING finger domain, C3HC4 (zinc finger)"/>
    <property type="match status" value="1"/>
</dbReference>
<feature type="region of interest" description="Disordered" evidence="7">
    <location>
        <begin position="150"/>
        <end position="178"/>
    </location>
</feature>
<dbReference type="InterPro" id="IPR019786">
    <property type="entry name" value="Zinc_finger_PHD-type_CS"/>
</dbReference>
<dbReference type="Gene3D" id="1.10.10.10">
    <property type="entry name" value="Winged helix-like DNA-binding domain superfamily/Winged helix DNA-binding domain"/>
    <property type="match status" value="1"/>
</dbReference>
<feature type="region of interest" description="Disordered" evidence="7">
    <location>
        <begin position="1164"/>
        <end position="1194"/>
    </location>
</feature>
<accession>A0AAV9JYX7</accession>